<dbReference type="Pfam" id="PF14559">
    <property type="entry name" value="TPR_19"/>
    <property type="match status" value="1"/>
</dbReference>
<feature type="repeat" description="TPR" evidence="3">
    <location>
        <begin position="174"/>
        <end position="207"/>
    </location>
</feature>
<keyword evidence="1" id="KW-0677">Repeat</keyword>
<accession>A0A172TUE0</accession>
<name>A0A172TUE0_9BACT</name>
<feature type="transmembrane region" description="Helical" evidence="4">
    <location>
        <begin position="242"/>
        <end position="261"/>
    </location>
</feature>
<dbReference type="SUPFAM" id="SSF48452">
    <property type="entry name" value="TPR-like"/>
    <property type="match status" value="1"/>
</dbReference>
<reference evidence="6" key="1">
    <citation type="submission" date="2015-01" db="EMBL/GenBank/DDBJ databases">
        <title>Flavisolibacter sp./LCS9/ whole genome sequencing.</title>
        <authorList>
            <person name="Kim M.K."/>
            <person name="Srinivasan S."/>
            <person name="Lee J.-J."/>
        </authorList>
    </citation>
    <scope>NUCLEOTIDE SEQUENCE [LARGE SCALE GENOMIC DNA]</scope>
    <source>
        <strain evidence="6">LCS9</strain>
    </source>
</reference>
<feature type="transmembrane region" description="Helical" evidence="4">
    <location>
        <begin position="276"/>
        <end position="300"/>
    </location>
</feature>
<dbReference type="EMBL" id="CP011390">
    <property type="protein sequence ID" value="ANE50705.1"/>
    <property type="molecule type" value="Genomic_DNA"/>
</dbReference>
<dbReference type="PANTHER" id="PTHR44943">
    <property type="entry name" value="CELLULOSE SYNTHASE OPERON PROTEIN C"/>
    <property type="match status" value="1"/>
</dbReference>
<dbReference type="InterPro" id="IPR051685">
    <property type="entry name" value="Ycf3/AcsC/BcsC/TPR_MFPF"/>
</dbReference>
<feature type="transmembrane region" description="Helical" evidence="4">
    <location>
        <begin position="398"/>
        <end position="416"/>
    </location>
</feature>
<dbReference type="KEGG" id="fla:SY85_09510"/>
<dbReference type="RefSeq" id="WP_066403935.1">
    <property type="nucleotide sequence ID" value="NZ_CP011390.1"/>
</dbReference>
<evidence type="ECO:0000256" key="4">
    <source>
        <dbReference type="SAM" id="Phobius"/>
    </source>
</evidence>
<evidence type="ECO:0000256" key="1">
    <source>
        <dbReference type="ARBA" id="ARBA00022737"/>
    </source>
</evidence>
<feature type="transmembrane region" description="Helical" evidence="4">
    <location>
        <begin position="343"/>
        <end position="362"/>
    </location>
</feature>
<sequence length="418" mass="47140">MMDTGVLLDRADILLDQGRYKDTEDSIKQVLQLDPNNDYALAMLGRCYINTKRYNEGVTVIQRAIALRPNNDFYFYLLGFVYYQTDAYKAAKEQLGQAIELNPYHPEYFGMMAHVLLQEKEFEAALDKANEGLAIDPENLTCLNTRSIALNKLKRTEDAIATMQNALAQDPDNPITHSTVGWNFLEKGRHKDAQQHFLEALRVEPNYNNAKTGLKESLKSKVPPYKWLLQYSFWVHNSGKKVAQYMPIILFIAFRVLITVFKTNDTTSGLAWTLGGIYLLFVVTSWSINSIANFTLLFHPLGKHALTNSEKWSAITVVAAMISGLCLLGSSEWLIAGDEGGQYFIAGLILISLALPLGVMEYPIHYKNKNKRELFTKLLLVTGLLTLLVVAIAPDTGYRLSIIYLLGFMIYNWTGIGK</sequence>
<gene>
    <name evidence="5" type="ORF">SY85_09510</name>
</gene>
<feature type="repeat" description="TPR" evidence="3">
    <location>
        <begin position="106"/>
        <end position="139"/>
    </location>
</feature>
<dbReference type="STRING" id="1492898.SY85_09510"/>
<evidence type="ECO:0000313" key="5">
    <source>
        <dbReference type="EMBL" id="ANE50705.1"/>
    </source>
</evidence>
<keyword evidence="4" id="KW-0812">Transmembrane</keyword>
<dbReference type="Proteomes" id="UP000077177">
    <property type="component" value="Chromosome"/>
</dbReference>
<keyword evidence="4" id="KW-0472">Membrane</keyword>
<dbReference type="Gene3D" id="1.25.40.10">
    <property type="entry name" value="Tetratricopeptide repeat domain"/>
    <property type="match status" value="1"/>
</dbReference>
<keyword evidence="4" id="KW-1133">Transmembrane helix</keyword>
<keyword evidence="2 3" id="KW-0802">TPR repeat</keyword>
<feature type="transmembrane region" description="Helical" evidence="4">
    <location>
        <begin position="312"/>
        <end position="331"/>
    </location>
</feature>
<dbReference type="PROSITE" id="PS50005">
    <property type="entry name" value="TPR"/>
    <property type="match status" value="5"/>
</dbReference>
<evidence type="ECO:0000313" key="6">
    <source>
        <dbReference type="Proteomes" id="UP000077177"/>
    </source>
</evidence>
<protein>
    <submittedName>
        <fullName evidence="5">Uncharacterized protein</fullName>
    </submittedName>
</protein>
<evidence type="ECO:0000256" key="2">
    <source>
        <dbReference type="ARBA" id="ARBA00022803"/>
    </source>
</evidence>
<feature type="repeat" description="TPR" evidence="3">
    <location>
        <begin position="4"/>
        <end position="37"/>
    </location>
</feature>
<keyword evidence="6" id="KW-1185">Reference proteome</keyword>
<dbReference type="InterPro" id="IPR019734">
    <property type="entry name" value="TPR_rpt"/>
</dbReference>
<dbReference type="Pfam" id="PF13181">
    <property type="entry name" value="TPR_8"/>
    <property type="match status" value="1"/>
</dbReference>
<dbReference type="PANTHER" id="PTHR44943:SF8">
    <property type="entry name" value="TPR REPEAT-CONTAINING PROTEIN MJ0263"/>
    <property type="match status" value="1"/>
</dbReference>
<feature type="repeat" description="TPR" evidence="3">
    <location>
        <begin position="72"/>
        <end position="105"/>
    </location>
</feature>
<dbReference type="OrthoDB" id="1489995at2"/>
<dbReference type="SMART" id="SM00028">
    <property type="entry name" value="TPR"/>
    <property type="match status" value="6"/>
</dbReference>
<organism evidence="5 6">
    <name type="scientific">Flavisolibacter tropicus</name>
    <dbReference type="NCBI Taxonomy" id="1492898"/>
    <lineage>
        <taxon>Bacteria</taxon>
        <taxon>Pseudomonadati</taxon>
        <taxon>Bacteroidota</taxon>
        <taxon>Chitinophagia</taxon>
        <taxon>Chitinophagales</taxon>
        <taxon>Chitinophagaceae</taxon>
        <taxon>Flavisolibacter</taxon>
    </lineage>
</organism>
<dbReference type="InterPro" id="IPR011990">
    <property type="entry name" value="TPR-like_helical_dom_sf"/>
</dbReference>
<reference evidence="5 6" key="2">
    <citation type="journal article" date="2016" name="Int. J. Syst. Evol. Microbiol.">
        <title>Flavisolibacter tropicus sp. nov., isolated from tropical soil.</title>
        <authorList>
            <person name="Lee J.J."/>
            <person name="Kang M.S."/>
            <person name="Kim G.S."/>
            <person name="Lee C.S."/>
            <person name="Lim S."/>
            <person name="Lee J."/>
            <person name="Roh S.H."/>
            <person name="Kang H."/>
            <person name="Ha J.M."/>
            <person name="Bae S."/>
            <person name="Jung H.Y."/>
            <person name="Kim M.K."/>
        </authorList>
    </citation>
    <scope>NUCLEOTIDE SEQUENCE [LARGE SCALE GENOMIC DNA]</scope>
    <source>
        <strain evidence="5 6">LCS9</strain>
    </source>
</reference>
<dbReference type="AlphaFoldDB" id="A0A172TUE0"/>
<proteinExistence type="predicted"/>
<feature type="repeat" description="TPR" evidence="3">
    <location>
        <begin position="38"/>
        <end position="71"/>
    </location>
</feature>
<evidence type="ECO:0000256" key="3">
    <source>
        <dbReference type="PROSITE-ProRule" id="PRU00339"/>
    </source>
</evidence>
<feature type="transmembrane region" description="Helical" evidence="4">
    <location>
        <begin position="374"/>
        <end position="392"/>
    </location>
</feature>